<dbReference type="InterPro" id="IPR000711">
    <property type="entry name" value="ATPase_OSCP/dsu"/>
</dbReference>
<comment type="function">
    <text evidence="8">This protein is part of the stalk that links CF(0) to CF(1). It either transmits conformational changes from CF(0) to CF(1) or is implicated in proton conduction.</text>
</comment>
<comment type="similarity">
    <text evidence="8">Belongs to the ATPase delta chain family.</text>
</comment>
<dbReference type="RefSeq" id="WP_038672505.1">
    <property type="nucleotide sequence ID" value="NZ_JAOQJZ010000005.1"/>
</dbReference>
<dbReference type="Pfam" id="PF00213">
    <property type="entry name" value="OSCP"/>
    <property type="match status" value="1"/>
</dbReference>
<gene>
    <name evidence="8 9" type="primary">atpH</name>
    <name evidence="9" type="ORF">OCV57_06210</name>
</gene>
<dbReference type="InterPro" id="IPR020781">
    <property type="entry name" value="ATPase_OSCP/d_CS"/>
</dbReference>
<keyword evidence="8" id="KW-1003">Cell membrane</keyword>
<keyword evidence="7 8" id="KW-0066">ATP synthesis</keyword>
<dbReference type="GO" id="GO:0005886">
    <property type="term" value="C:plasma membrane"/>
    <property type="evidence" value="ECO:0007669"/>
    <property type="project" value="UniProtKB-SubCell"/>
</dbReference>
<comment type="subcellular location">
    <subcellularLocation>
        <location evidence="8">Cell membrane</location>
        <topology evidence="8">Peripheral membrane protein</topology>
    </subcellularLocation>
    <subcellularLocation>
        <location evidence="1">Membrane</location>
    </subcellularLocation>
</comment>
<dbReference type="SUPFAM" id="SSF47928">
    <property type="entry name" value="N-terminal domain of the delta subunit of the F1F0-ATP synthase"/>
    <property type="match status" value="1"/>
</dbReference>
<accession>A0AAE3IHR5</accession>
<organism evidence="9 10">
    <name type="scientific">Hominimerdicola aceti</name>
    <dbReference type="NCBI Taxonomy" id="2981726"/>
    <lineage>
        <taxon>Bacteria</taxon>
        <taxon>Bacillati</taxon>
        <taxon>Bacillota</taxon>
        <taxon>Clostridia</taxon>
        <taxon>Eubacteriales</taxon>
        <taxon>Oscillospiraceae</taxon>
        <taxon>Hominimerdicola</taxon>
    </lineage>
</organism>
<evidence type="ECO:0000256" key="1">
    <source>
        <dbReference type="ARBA" id="ARBA00004370"/>
    </source>
</evidence>
<protein>
    <recommendedName>
        <fullName evidence="8">ATP synthase subunit delta</fullName>
    </recommendedName>
    <alternativeName>
        <fullName evidence="8">ATP synthase F(1) sector subunit delta</fullName>
    </alternativeName>
    <alternativeName>
        <fullName evidence="8">F-type ATPase subunit delta</fullName>
        <shortName evidence="8">F-ATPase subunit delta</shortName>
    </alternativeName>
</protein>
<keyword evidence="10" id="KW-1185">Reference proteome</keyword>
<evidence type="ECO:0000313" key="10">
    <source>
        <dbReference type="Proteomes" id="UP001208131"/>
    </source>
</evidence>
<evidence type="ECO:0000313" key="9">
    <source>
        <dbReference type="EMBL" id="MCU6705517.1"/>
    </source>
</evidence>
<keyword evidence="3 8" id="KW-0375">Hydrogen ion transport</keyword>
<reference evidence="9 10" key="1">
    <citation type="journal article" date="2021" name="ISME Commun">
        <title>Automated analysis of genomic sequences facilitates high-throughput and comprehensive description of bacteria.</title>
        <authorList>
            <person name="Hitch T.C.A."/>
        </authorList>
    </citation>
    <scope>NUCLEOTIDE SEQUENCE [LARGE SCALE GENOMIC DNA]</scope>
    <source>
        <strain evidence="9 10">Sanger_31</strain>
    </source>
</reference>
<evidence type="ECO:0000256" key="2">
    <source>
        <dbReference type="ARBA" id="ARBA00022448"/>
    </source>
</evidence>
<proteinExistence type="inferred from homology"/>
<keyword evidence="2 8" id="KW-0813">Transport</keyword>
<evidence type="ECO:0000256" key="8">
    <source>
        <dbReference type="HAMAP-Rule" id="MF_01416"/>
    </source>
</evidence>
<dbReference type="EMBL" id="JAOQJZ010000005">
    <property type="protein sequence ID" value="MCU6705517.1"/>
    <property type="molecule type" value="Genomic_DNA"/>
</dbReference>
<evidence type="ECO:0000256" key="3">
    <source>
        <dbReference type="ARBA" id="ARBA00022781"/>
    </source>
</evidence>
<evidence type="ECO:0000256" key="4">
    <source>
        <dbReference type="ARBA" id="ARBA00023065"/>
    </source>
</evidence>
<dbReference type="AlphaFoldDB" id="A0AAE3IHR5"/>
<sequence length="168" mass="19238">MIFYPEEVCGRVLFELSPKAESVKASRELFESCDELKDALASPAVEIKEKEKVIDRLFPEDMRNFLKVMCQWGHMDNIMDIFDAYDDEVLKSKNILKAELYCVCPPEKAQTDKIKETLKKKYGVSDVLLEVNTDEALMGGYRLEVNGVEYDKSVQGMIKALQNRISGR</sequence>
<keyword evidence="4 8" id="KW-0406">Ion transport</keyword>
<comment type="caution">
    <text evidence="9">The sequence shown here is derived from an EMBL/GenBank/DDBJ whole genome shotgun (WGS) entry which is preliminary data.</text>
</comment>
<evidence type="ECO:0000256" key="7">
    <source>
        <dbReference type="ARBA" id="ARBA00023310"/>
    </source>
</evidence>
<dbReference type="GO" id="GO:0046933">
    <property type="term" value="F:proton-transporting ATP synthase activity, rotational mechanism"/>
    <property type="evidence" value="ECO:0007669"/>
    <property type="project" value="UniProtKB-UniRule"/>
</dbReference>
<dbReference type="PANTHER" id="PTHR11910">
    <property type="entry name" value="ATP SYNTHASE DELTA CHAIN"/>
    <property type="match status" value="1"/>
</dbReference>
<dbReference type="PROSITE" id="PS00389">
    <property type="entry name" value="ATPASE_DELTA"/>
    <property type="match status" value="1"/>
</dbReference>
<dbReference type="Proteomes" id="UP001208131">
    <property type="component" value="Unassembled WGS sequence"/>
</dbReference>
<evidence type="ECO:0000256" key="5">
    <source>
        <dbReference type="ARBA" id="ARBA00023136"/>
    </source>
</evidence>
<dbReference type="HAMAP" id="MF_01416">
    <property type="entry name" value="ATP_synth_delta_bact"/>
    <property type="match status" value="1"/>
</dbReference>
<dbReference type="InterPro" id="IPR026015">
    <property type="entry name" value="ATP_synth_OSCP/delta_N_sf"/>
</dbReference>
<dbReference type="GO" id="GO:0045259">
    <property type="term" value="C:proton-transporting ATP synthase complex"/>
    <property type="evidence" value="ECO:0007669"/>
    <property type="project" value="UniProtKB-KW"/>
</dbReference>
<keyword evidence="5 8" id="KW-0472">Membrane</keyword>
<comment type="function">
    <text evidence="8">F(1)F(0) ATP synthase produces ATP from ADP in the presence of a proton or sodium gradient. F-type ATPases consist of two structural domains, F(1) containing the extramembraneous catalytic core and F(0) containing the membrane proton channel, linked together by a central stalk and a peripheral stalk. During catalysis, ATP synthesis in the catalytic domain of F(1) is coupled via a rotary mechanism of the central stalk subunits to proton translocation.</text>
</comment>
<dbReference type="Gene3D" id="1.10.520.20">
    <property type="entry name" value="N-terminal domain of the delta subunit of the F1F0-ATP synthase"/>
    <property type="match status" value="1"/>
</dbReference>
<keyword evidence="6 8" id="KW-0139">CF(1)</keyword>
<evidence type="ECO:0000256" key="6">
    <source>
        <dbReference type="ARBA" id="ARBA00023196"/>
    </source>
</evidence>
<dbReference type="NCBIfam" id="TIGR01145">
    <property type="entry name" value="ATP_synt_delta"/>
    <property type="match status" value="1"/>
</dbReference>
<name>A0AAE3IHR5_9FIRM</name>